<feature type="domain" description="Pyrrolo-quinoline quinone repeat" evidence="2">
    <location>
        <begin position="54"/>
        <end position="198"/>
    </location>
</feature>
<comment type="caution">
    <text evidence="3">The sequence shown here is derived from an EMBL/GenBank/DDBJ whole genome shotgun (WGS) entry which is preliminary data.</text>
</comment>
<evidence type="ECO:0000313" key="3">
    <source>
        <dbReference type="EMBL" id="MDS0258866.1"/>
    </source>
</evidence>
<dbReference type="InterPro" id="IPR002372">
    <property type="entry name" value="PQQ_rpt_dom"/>
</dbReference>
<keyword evidence="4" id="KW-1185">Reference proteome</keyword>
<dbReference type="EMBL" id="JAMQON010000001">
    <property type="protein sequence ID" value="MDS0258866.1"/>
    <property type="molecule type" value="Genomic_DNA"/>
</dbReference>
<dbReference type="PANTHER" id="PTHR34512">
    <property type="entry name" value="CELL SURFACE PROTEIN"/>
    <property type="match status" value="1"/>
</dbReference>
<dbReference type="InterPro" id="IPR015943">
    <property type="entry name" value="WD40/YVTN_repeat-like_dom_sf"/>
</dbReference>
<protein>
    <submittedName>
        <fullName evidence="3">PQQ-binding-like beta-propeller repeat protein</fullName>
    </submittedName>
</protein>
<dbReference type="SUPFAM" id="SSF50998">
    <property type="entry name" value="Quinoprotein alcohol dehydrogenase-like"/>
    <property type="match status" value="1"/>
</dbReference>
<dbReference type="InterPro" id="IPR011047">
    <property type="entry name" value="Quinoprotein_ADH-like_sf"/>
</dbReference>
<name>A0ABU2F9G7_9EURY</name>
<dbReference type="PANTHER" id="PTHR34512:SF30">
    <property type="entry name" value="OUTER MEMBRANE PROTEIN ASSEMBLY FACTOR BAMB"/>
    <property type="match status" value="1"/>
</dbReference>
<dbReference type="PROSITE" id="PS51318">
    <property type="entry name" value="TAT"/>
    <property type="match status" value="1"/>
</dbReference>
<sequence length="429" mass="44569">MRTRRAFLAAAATAAVAGCQGERDGEPSGTATEQGTATATGTDRPSTGDTPEHVAWRQSVPGVVTFPPTVDGDRLFVGTEMGTVASLSSAAGDLDWTRTPDERIAGSPVAGNGTVLAIGRADEPFGTETLYAFEAASGTPRWEFPSTNWWLDVVGIDGDTAYVATNDDALGPTGETLYALALSDGTQRWSAEIGDPSESLRTAERLFVRAPAAVYAIDRDGRRAWRYRPESYELRSLSAVGDALAFVTVDASGRDVVRGLDAATGGVSWTVGELDPTTTAAVDGQLLVGGESVASLDPATGEPQWDADVSAPLNDPPHADGTVYVAGDEVAAVSLADGTVEWRTAVDVSLEEASDGTEITASPAGLLGDRLLLRRSVGEDDRRYQALALDAASGDPAWTVDGESDLTQFAVADAVASAGDGERVVAFDP</sequence>
<evidence type="ECO:0000313" key="4">
    <source>
        <dbReference type="Proteomes" id="UP001259659"/>
    </source>
</evidence>
<dbReference type="InterPro" id="IPR006311">
    <property type="entry name" value="TAT_signal"/>
</dbReference>
<accession>A0ABU2F9G7</accession>
<dbReference type="Gene3D" id="2.130.10.10">
    <property type="entry name" value="YVTN repeat-like/Quinoprotein amine dehydrogenase"/>
    <property type="match status" value="2"/>
</dbReference>
<feature type="domain" description="Pyrrolo-quinoline quinone repeat" evidence="2">
    <location>
        <begin position="291"/>
        <end position="427"/>
    </location>
</feature>
<proteinExistence type="predicted"/>
<evidence type="ECO:0000259" key="2">
    <source>
        <dbReference type="Pfam" id="PF13360"/>
    </source>
</evidence>
<gene>
    <name evidence="3" type="ORF">NDI56_05605</name>
</gene>
<dbReference type="InterPro" id="IPR018391">
    <property type="entry name" value="PQQ_b-propeller_rpt"/>
</dbReference>
<evidence type="ECO:0000256" key="1">
    <source>
        <dbReference type="SAM" id="MobiDB-lite"/>
    </source>
</evidence>
<dbReference type="Pfam" id="PF13360">
    <property type="entry name" value="PQQ_2"/>
    <property type="match status" value="2"/>
</dbReference>
<dbReference type="RefSeq" id="WP_310918433.1">
    <property type="nucleotide sequence ID" value="NZ_JAMQON010000001.1"/>
</dbReference>
<organism evidence="3 4">
    <name type="scientific">Haloarcula saliterrae</name>
    <dbReference type="NCBI Taxonomy" id="2950534"/>
    <lineage>
        <taxon>Archaea</taxon>
        <taxon>Methanobacteriati</taxon>
        <taxon>Methanobacteriota</taxon>
        <taxon>Stenosarchaea group</taxon>
        <taxon>Halobacteria</taxon>
        <taxon>Halobacteriales</taxon>
        <taxon>Haloarculaceae</taxon>
        <taxon>Haloarcula</taxon>
    </lineage>
</organism>
<feature type="region of interest" description="Disordered" evidence="1">
    <location>
        <begin position="18"/>
        <end position="51"/>
    </location>
</feature>
<feature type="compositionally biased region" description="Low complexity" evidence="1">
    <location>
        <begin position="29"/>
        <end position="42"/>
    </location>
</feature>
<dbReference type="PROSITE" id="PS51257">
    <property type="entry name" value="PROKAR_LIPOPROTEIN"/>
    <property type="match status" value="1"/>
</dbReference>
<dbReference type="SMART" id="SM00564">
    <property type="entry name" value="PQQ"/>
    <property type="match status" value="6"/>
</dbReference>
<reference evidence="3 4" key="1">
    <citation type="submission" date="2022-06" db="EMBL/GenBank/DDBJ databases">
        <title>Haloarcula sp. a new haloarchaeum isolate from saline soil.</title>
        <authorList>
            <person name="Strakova D."/>
            <person name="Galisteo C."/>
            <person name="Sanchez-Porro C."/>
            <person name="Ventosa A."/>
        </authorList>
    </citation>
    <scope>NUCLEOTIDE SEQUENCE [LARGE SCALE GENOMIC DNA]</scope>
    <source>
        <strain evidence="3 4">S1CR25-12</strain>
    </source>
</reference>
<dbReference type="Proteomes" id="UP001259659">
    <property type="component" value="Unassembled WGS sequence"/>
</dbReference>